<feature type="signal peptide" evidence="1">
    <location>
        <begin position="1"/>
        <end position="24"/>
    </location>
</feature>
<feature type="chain" id="PRO_5034178084" evidence="1">
    <location>
        <begin position="25"/>
        <end position="415"/>
    </location>
</feature>
<accession>A0A8D8QET1</accession>
<dbReference type="InterPro" id="IPR011583">
    <property type="entry name" value="Chitinase_II/V-like_cat"/>
</dbReference>
<dbReference type="GO" id="GO:0008061">
    <property type="term" value="F:chitin binding"/>
    <property type="evidence" value="ECO:0007669"/>
    <property type="project" value="InterPro"/>
</dbReference>
<dbReference type="SUPFAM" id="SSF51445">
    <property type="entry name" value="(Trans)glycosidases"/>
    <property type="match status" value="1"/>
</dbReference>
<dbReference type="EMBL" id="HBUF01074084">
    <property type="protein sequence ID" value="CAG6630546.1"/>
    <property type="molecule type" value="Transcribed_RNA"/>
</dbReference>
<dbReference type="PANTHER" id="PTHR11177">
    <property type="entry name" value="CHITINASE"/>
    <property type="match status" value="1"/>
</dbReference>
<dbReference type="GO" id="GO:0006032">
    <property type="term" value="P:chitin catabolic process"/>
    <property type="evidence" value="ECO:0007669"/>
    <property type="project" value="TreeGrafter"/>
</dbReference>
<dbReference type="PANTHER" id="PTHR11177:SF235">
    <property type="entry name" value="CHITINASE-LIKE PROTEIN IDGF1-RELATED"/>
    <property type="match status" value="1"/>
</dbReference>
<dbReference type="InterPro" id="IPR001223">
    <property type="entry name" value="Glyco_hydro18_cat"/>
</dbReference>
<dbReference type="InterPro" id="IPR050314">
    <property type="entry name" value="Glycosyl_Hydrlase_18"/>
</dbReference>
<dbReference type="Gene3D" id="3.20.20.80">
    <property type="entry name" value="Glycosidases"/>
    <property type="match status" value="1"/>
</dbReference>
<keyword evidence="1" id="KW-0732">Signal</keyword>
<evidence type="ECO:0000259" key="2">
    <source>
        <dbReference type="PROSITE" id="PS51910"/>
    </source>
</evidence>
<evidence type="ECO:0000313" key="3">
    <source>
        <dbReference type="EMBL" id="CAG6630546.1"/>
    </source>
</evidence>
<dbReference type="Gene3D" id="3.10.50.10">
    <property type="match status" value="1"/>
</dbReference>
<reference evidence="3" key="1">
    <citation type="submission" date="2021-05" db="EMBL/GenBank/DDBJ databases">
        <authorList>
            <person name="Alioto T."/>
            <person name="Alioto T."/>
            <person name="Gomez Garrido J."/>
        </authorList>
    </citation>
    <scope>NUCLEOTIDE SEQUENCE</scope>
</reference>
<dbReference type="GO" id="GO:0004568">
    <property type="term" value="F:chitinase activity"/>
    <property type="evidence" value="ECO:0007669"/>
    <property type="project" value="TreeGrafter"/>
</dbReference>
<dbReference type="InterPro" id="IPR029070">
    <property type="entry name" value="Chitinase_insertion_sf"/>
</dbReference>
<evidence type="ECO:0000256" key="1">
    <source>
        <dbReference type="SAM" id="SignalP"/>
    </source>
</evidence>
<dbReference type="SUPFAM" id="SSF54556">
    <property type="entry name" value="Chitinase insertion domain"/>
    <property type="match status" value="1"/>
</dbReference>
<feature type="domain" description="GH18" evidence="2">
    <location>
        <begin position="25"/>
        <end position="393"/>
    </location>
</feature>
<dbReference type="Pfam" id="PF00704">
    <property type="entry name" value="Glyco_hydro_18"/>
    <property type="match status" value="1"/>
</dbReference>
<dbReference type="SMART" id="SM00636">
    <property type="entry name" value="Glyco_18"/>
    <property type="match status" value="1"/>
</dbReference>
<proteinExistence type="predicted"/>
<sequence>MNRFTATALSLVAVLCFGGTFVQCMSKVCYYTDWSVYRQGPSGNFQPNDIDFSVCNYIMYSFVELDGETYNVKLADPWADLPDGGGHGFIEKVIALAASNDAEVIVSLGGWTDSGHAAYGTLMTTDSLQVQFVQHVVAFITKYGFKGLDIDYEYPQCPQGNCRPGDAEKKGFSKLLGKLRSEFNKHGFKLTAAVNSAADNIDKYYEAEALNQNLDWIGMMTYDYAISSQPKVGLEAPFFQFGSEPATWNVQASVEAWLSRGVSADKLVLGVPLYGASFTLADASKNTIGSSASGPGSGGGPMFYNQICDLQNQGWTVVTEENGKPIGGTYAYKDNQWVGYDDVSDVQAKGQYIKSKGLQGYMVWEVSGDDFKGLCGQGKYPLLSALSQSVGESKLLPSVSKKVNSLTYFYFLFFN</sequence>
<dbReference type="InterPro" id="IPR017853">
    <property type="entry name" value="GH"/>
</dbReference>
<protein>
    <submittedName>
        <fullName evidence="3">Probable chitinase 3</fullName>
    </submittedName>
</protein>
<organism evidence="3">
    <name type="scientific">Cacopsylla melanoneura</name>
    <dbReference type="NCBI Taxonomy" id="428564"/>
    <lineage>
        <taxon>Eukaryota</taxon>
        <taxon>Metazoa</taxon>
        <taxon>Ecdysozoa</taxon>
        <taxon>Arthropoda</taxon>
        <taxon>Hexapoda</taxon>
        <taxon>Insecta</taxon>
        <taxon>Pterygota</taxon>
        <taxon>Neoptera</taxon>
        <taxon>Paraneoptera</taxon>
        <taxon>Hemiptera</taxon>
        <taxon>Sternorrhyncha</taxon>
        <taxon>Psylloidea</taxon>
        <taxon>Psyllidae</taxon>
        <taxon>Psyllinae</taxon>
        <taxon>Cacopsylla</taxon>
    </lineage>
</organism>
<dbReference type="PROSITE" id="PS51910">
    <property type="entry name" value="GH18_2"/>
    <property type="match status" value="1"/>
</dbReference>
<dbReference type="GO" id="GO:0005576">
    <property type="term" value="C:extracellular region"/>
    <property type="evidence" value="ECO:0007669"/>
    <property type="project" value="TreeGrafter"/>
</dbReference>
<dbReference type="GO" id="GO:0005975">
    <property type="term" value="P:carbohydrate metabolic process"/>
    <property type="evidence" value="ECO:0007669"/>
    <property type="project" value="InterPro"/>
</dbReference>
<dbReference type="AlphaFoldDB" id="A0A8D8QET1"/>
<name>A0A8D8QET1_9HEMI</name>